<dbReference type="SUPFAM" id="SSF101082">
    <property type="entry name" value="Typo IV secretion system protein TraC"/>
    <property type="match status" value="1"/>
</dbReference>
<protein>
    <submittedName>
        <fullName evidence="2">TrwJ1 protein</fullName>
    </submittedName>
</protein>
<dbReference type="RefSeq" id="WP_082250405.1">
    <property type="nucleotide sequence ID" value="NZ_CACVBK010000003.1"/>
</dbReference>
<dbReference type="Pfam" id="PF07996">
    <property type="entry name" value="T4SS"/>
    <property type="match status" value="1"/>
</dbReference>
<evidence type="ECO:0000313" key="2">
    <source>
        <dbReference type="EMBL" id="CAP18699.1"/>
    </source>
</evidence>
<evidence type="ECO:0000256" key="1">
    <source>
        <dbReference type="SAM" id="SignalP"/>
    </source>
</evidence>
<feature type="signal peptide" evidence="1">
    <location>
        <begin position="1"/>
        <end position="22"/>
    </location>
</feature>
<accession>B0RK73</accession>
<dbReference type="InterPro" id="IPR014158">
    <property type="entry name" value="T4SS_VirB5"/>
</dbReference>
<organism evidence="2">
    <name type="scientific">Bartonella henselae</name>
    <name type="common">Rochalimaea henselae</name>
    <dbReference type="NCBI Taxonomy" id="38323"/>
    <lineage>
        <taxon>Bacteria</taxon>
        <taxon>Pseudomonadati</taxon>
        <taxon>Pseudomonadota</taxon>
        <taxon>Alphaproteobacteria</taxon>
        <taxon>Hyphomicrobiales</taxon>
        <taxon>Bartonellaceae</taxon>
        <taxon>Bartonella</taxon>
    </lineage>
</organism>
<feature type="chain" id="PRO_5002754159" evidence="1">
    <location>
        <begin position="23"/>
        <end position="273"/>
    </location>
</feature>
<sequence>MKKMVFTITISAILATQNLALAFPFGSSWGFGNSSGINRLGNTWNYRDFTTFGGLDISKLQHATKMEEELRKAFLEYEKKQEIQKAIKELPQFKNLEITKDILEKIYKSITGKRNLGIVVEDSTSFFLKNPQYIYDPDKSSGMSSSVRSVLQKEQISNSISEARKAIERRQQYATVVDKAVSLQTFQEAENRFKQIIKVLASVEKTKDLKDIAELQAHLKKKLAMIQNESAKLQMVAHLRNAEQGLINQQKHKRNMKILNSKNTAMPPIRSIR</sequence>
<keyword evidence="1" id="KW-0732">Signal</keyword>
<reference evidence="2" key="1">
    <citation type="journal article" date="2008" name="Mol. Biol. Evol.">
        <title>Diversifying selection and concerted evolution of a type IV secretion system in Bartonella.</title>
        <authorList>
            <person name="Nystedt B."/>
            <person name="Frank A.C."/>
            <person name="Thollesson M."/>
            <person name="Andersson S.G."/>
        </authorList>
    </citation>
    <scope>NUCLEOTIDE SEQUENCE</scope>
    <source>
        <strain evidence="2">Marseille</strain>
    </source>
</reference>
<dbReference type="Gene3D" id="1.20.58.430">
    <property type="entry name" value="Type IV secretion system, VirB5-domain"/>
    <property type="match status" value="1"/>
</dbReference>
<gene>
    <name evidence="2" type="primary">trwJ1</name>
</gene>
<dbReference type="AlphaFoldDB" id="B0RK73"/>
<name>B0RK73_BARHN</name>
<dbReference type="EMBL" id="AM905245">
    <property type="protein sequence ID" value="CAP18699.1"/>
    <property type="molecule type" value="Genomic_DNA"/>
</dbReference>
<proteinExistence type="predicted"/>
<dbReference type="InterPro" id="IPR023220">
    <property type="entry name" value="T4SS_VirB5-domain"/>
</dbReference>
<dbReference type="CDD" id="cd14262">
    <property type="entry name" value="VirB5_like"/>
    <property type="match status" value="1"/>
</dbReference>